<evidence type="ECO:0000256" key="2">
    <source>
        <dbReference type="SAM" id="MobiDB-lite"/>
    </source>
</evidence>
<dbReference type="InterPro" id="IPR003961">
    <property type="entry name" value="FN3_dom"/>
</dbReference>
<feature type="compositionally biased region" description="Low complexity" evidence="2">
    <location>
        <begin position="113"/>
        <end position="124"/>
    </location>
</feature>
<evidence type="ECO:0000313" key="7">
    <source>
        <dbReference type="Proteomes" id="UP000539473"/>
    </source>
</evidence>
<evidence type="ECO:0000256" key="1">
    <source>
        <dbReference type="ARBA" id="ARBA00022737"/>
    </source>
</evidence>
<feature type="signal peptide" evidence="3">
    <location>
        <begin position="1"/>
        <end position="31"/>
    </location>
</feature>
<dbReference type="InterPro" id="IPR035986">
    <property type="entry name" value="PKD_dom_sf"/>
</dbReference>
<evidence type="ECO:0000259" key="4">
    <source>
        <dbReference type="PROSITE" id="PS50093"/>
    </source>
</evidence>
<dbReference type="SMART" id="SM00060">
    <property type="entry name" value="FN3"/>
    <property type="match status" value="2"/>
</dbReference>
<dbReference type="CDD" id="cd00146">
    <property type="entry name" value="PKD"/>
    <property type="match status" value="1"/>
</dbReference>
<comment type="caution">
    <text evidence="6">The sequence shown here is derived from an EMBL/GenBank/DDBJ whole genome shotgun (WGS) entry which is preliminary data.</text>
</comment>
<dbReference type="AlphaFoldDB" id="A0A7W8KCZ1"/>
<evidence type="ECO:0008006" key="8">
    <source>
        <dbReference type="Google" id="ProtNLM"/>
    </source>
</evidence>
<dbReference type="Pfam" id="PF13385">
    <property type="entry name" value="Laminin_G_3"/>
    <property type="match status" value="1"/>
</dbReference>
<dbReference type="SMART" id="SM00089">
    <property type="entry name" value="PKD"/>
    <property type="match status" value="1"/>
</dbReference>
<dbReference type="InterPro" id="IPR013320">
    <property type="entry name" value="ConA-like_dom_sf"/>
</dbReference>
<dbReference type="InterPro" id="IPR036116">
    <property type="entry name" value="FN3_sf"/>
</dbReference>
<evidence type="ECO:0000256" key="3">
    <source>
        <dbReference type="SAM" id="SignalP"/>
    </source>
</evidence>
<feature type="domain" description="PKD" evidence="4">
    <location>
        <begin position="165"/>
        <end position="219"/>
    </location>
</feature>
<feature type="chain" id="PRO_5031130420" description="Fibronectin type-III domain-containing protein" evidence="3">
    <location>
        <begin position="32"/>
        <end position="449"/>
    </location>
</feature>
<dbReference type="RefSeq" id="WP_184108979.1">
    <property type="nucleotide sequence ID" value="NZ_BNAJ01000001.1"/>
</dbReference>
<dbReference type="PROSITE" id="PS51257">
    <property type="entry name" value="PROKAR_LIPOPROTEIN"/>
    <property type="match status" value="1"/>
</dbReference>
<sequence length="449" mass="45733">MTTYRTAHRISAVLTALAGIGLLGGCGPGTAAPTPPTAPTGVQATPSSPQSITVTWTAASGATGYTLERRSGTAPYVPVASPDGSATTYTDTGLSPSTAYTYHLRVTTAAGTSPYSTEASATTPAPDPAAPTLNNVTVVNGISGTPERVTISGTASTTSGTLQGVTVDWGETGSTPSTASTGNFTATHDYQASGTYTVKVTATDSSGRRTTDTRTLNVTRFQTGSQAHFVFDGNTFTDLSGNKRSGTYAGSGCLTPVADRYTVADRAERFNDPGAAACTVSVSGGGTTAPIPLPGEFSVNVWVRPDSTRLNRGGWLTGTKDGAFSLTLGTDGRVTARLAPASGAALNVTDPTAITGNAWTQYVAILSGSPSILGLYRDGVRVAQASASSAYVLPQGTAAWTVADAQGGTDSGAGSSPFSGSVDDLRLYNRALQPYEVSALYTLDRYPKP</sequence>
<dbReference type="SUPFAM" id="SSF49899">
    <property type="entry name" value="Concanavalin A-like lectins/glucanases"/>
    <property type="match status" value="1"/>
</dbReference>
<dbReference type="SUPFAM" id="SSF49265">
    <property type="entry name" value="Fibronectin type III"/>
    <property type="match status" value="1"/>
</dbReference>
<gene>
    <name evidence="6" type="ORF">HNQ07_000212</name>
</gene>
<keyword evidence="3" id="KW-0732">Signal</keyword>
<dbReference type="Proteomes" id="UP000539473">
    <property type="component" value="Unassembled WGS sequence"/>
</dbReference>
<dbReference type="SUPFAM" id="SSF49299">
    <property type="entry name" value="PKD domain"/>
    <property type="match status" value="1"/>
</dbReference>
<dbReference type="InterPro" id="IPR013783">
    <property type="entry name" value="Ig-like_fold"/>
</dbReference>
<keyword evidence="1" id="KW-0677">Repeat</keyword>
<dbReference type="InterPro" id="IPR050964">
    <property type="entry name" value="Striated_Muscle_Regulatory"/>
</dbReference>
<dbReference type="PROSITE" id="PS50093">
    <property type="entry name" value="PKD"/>
    <property type="match status" value="1"/>
</dbReference>
<dbReference type="PANTHER" id="PTHR13817:SF166">
    <property type="entry name" value="NEURONAL IGCAM-RELATED"/>
    <property type="match status" value="1"/>
</dbReference>
<dbReference type="PANTHER" id="PTHR13817">
    <property type="entry name" value="TITIN"/>
    <property type="match status" value="1"/>
</dbReference>
<dbReference type="Gene3D" id="2.60.40.10">
    <property type="entry name" value="Immunoglobulins"/>
    <property type="match status" value="2"/>
</dbReference>
<protein>
    <recommendedName>
        <fullName evidence="8">Fibronectin type-III domain-containing protein</fullName>
    </recommendedName>
</protein>
<dbReference type="Gene3D" id="2.60.120.200">
    <property type="match status" value="1"/>
</dbReference>
<feature type="region of interest" description="Disordered" evidence="2">
    <location>
        <begin position="113"/>
        <end position="132"/>
    </location>
</feature>
<dbReference type="InterPro" id="IPR000601">
    <property type="entry name" value="PKD_dom"/>
</dbReference>
<dbReference type="PROSITE" id="PS50853">
    <property type="entry name" value="FN3"/>
    <property type="match status" value="1"/>
</dbReference>
<dbReference type="Pfam" id="PF00041">
    <property type="entry name" value="fn3"/>
    <property type="match status" value="1"/>
</dbReference>
<feature type="domain" description="Fibronectin type-III" evidence="5">
    <location>
        <begin position="38"/>
        <end position="126"/>
    </location>
</feature>
<dbReference type="InterPro" id="IPR022409">
    <property type="entry name" value="PKD/Chitinase_dom"/>
</dbReference>
<name>A0A7W8KCZ1_9DEIO</name>
<evidence type="ECO:0000313" key="6">
    <source>
        <dbReference type="EMBL" id="MBB5374768.1"/>
    </source>
</evidence>
<dbReference type="EMBL" id="JACHFK010000001">
    <property type="protein sequence ID" value="MBB5374768.1"/>
    <property type="molecule type" value="Genomic_DNA"/>
</dbReference>
<reference evidence="6 7" key="1">
    <citation type="submission" date="2020-08" db="EMBL/GenBank/DDBJ databases">
        <title>Genomic Encyclopedia of Type Strains, Phase IV (KMG-IV): sequencing the most valuable type-strain genomes for metagenomic binning, comparative biology and taxonomic classification.</title>
        <authorList>
            <person name="Goeker M."/>
        </authorList>
    </citation>
    <scope>NUCLEOTIDE SEQUENCE [LARGE SCALE GENOMIC DNA]</scope>
    <source>
        <strain evidence="6 7">DSM 27521</strain>
    </source>
</reference>
<organism evidence="6 7">
    <name type="scientific">Deinococcus metalli</name>
    <dbReference type="NCBI Taxonomy" id="1141878"/>
    <lineage>
        <taxon>Bacteria</taxon>
        <taxon>Thermotogati</taxon>
        <taxon>Deinococcota</taxon>
        <taxon>Deinococci</taxon>
        <taxon>Deinococcales</taxon>
        <taxon>Deinococcaceae</taxon>
        <taxon>Deinococcus</taxon>
    </lineage>
</organism>
<proteinExistence type="predicted"/>
<dbReference type="CDD" id="cd00063">
    <property type="entry name" value="FN3"/>
    <property type="match status" value="1"/>
</dbReference>
<accession>A0A7W8KCZ1</accession>
<evidence type="ECO:0000259" key="5">
    <source>
        <dbReference type="PROSITE" id="PS50853"/>
    </source>
</evidence>